<protein>
    <recommendedName>
        <fullName evidence="3">DUF3789 domain-containing protein</fullName>
    </recommendedName>
</protein>
<dbReference type="Proteomes" id="UP000013782">
    <property type="component" value="Unassembled WGS sequence"/>
</dbReference>
<dbReference type="PATRIC" id="fig|1158607.3.peg.5204"/>
<sequence length="50" mass="5142">MFILAVGGCCLLSGGALGVFIMALCISAKNADIAAEKAFLVHKESVNTDK</sequence>
<dbReference type="AlphaFoldDB" id="R2RSH6"/>
<name>R2RSH6_9ENTE</name>
<dbReference type="HOGENOM" id="CLU_3117654_0_0_9"/>
<proteinExistence type="predicted"/>
<organism evidence="1 2">
    <name type="scientific">Enterococcus pallens ATCC BAA-351</name>
    <dbReference type="NCBI Taxonomy" id="1158607"/>
    <lineage>
        <taxon>Bacteria</taxon>
        <taxon>Bacillati</taxon>
        <taxon>Bacillota</taxon>
        <taxon>Bacilli</taxon>
        <taxon>Lactobacillales</taxon>
        <taxon>Enterococcaceae</taxon>
        <taxon>Enterococcus</taxon>
    </lineage>
</organism>
<comment type="caution">
    <text evidence="1">The sequence shown here is derived from an EMBL/GenBank/DDBJ whole genome shotgun (WGS) entry which is preliminary data.</text>
</comment>
<dbReference type="STRING" id="160454.RV10_GL002369"/>
<accession>R2RSH6</accession>
<evidence type="ECO:0000313" key="2">
    <source>
        <dbReference type="Proteomes" id="UP000013782"/>
    </source>
</evidence>
<gene>
    <name evidence="1" type="ORF">UAU_05232</name>
</gene>
<dbReference type="RefSeq" id="WP_010760151.1">
    <property type="nucleotide sequence ID" value="NZ_ASWD01000009.1"/>
</dbReference>
<reference evidence="1 2" key="1">
    <citation type="submission" date="2013-02" db="EMBL/GenBank/DDBJ databases">
        <title>The Genome Sequence of Enterococcus pallens BAA-351.</title>
        <authorList>
            <consortium name="The Broad Institute Genome Sequencing Platform"/>
            <consortium name="The Broad Institute Genome Sequencing Center for Infectious Disease"/>
            <person name="Earl A.M."/>
            <person name="Gilmore M.S."/>
            <person name="Lebreton F."/>
            <person name="Walker B."/>
            <person name="Young S.K."/>
            <person name="Zeng Q."/>
            <person name="Gargeya S."/>
            <person name="Fitzgerald M."/>
            <person name="Haas B."/>
            <person name="Abouelleil A."/>
            <person name="Alvarado L."/>
            <person name="Arachchi H.M."/>
            <person name="Berlin A.M."/>
            <person name="Chapman S.B."/>
            <person name="Dewar J."/>
            <person name="Goldberg J."/>
            <person name="Griggs A."/>
            <person name="Gujja S."/>
            <person name="Hansen M."/>
            <person name="Howarth C."/>
            <person name="Imamovic A."/>
            <person name="Larimer J."/>
            <person name="McCowan C."/>
            <person name="Murphy C."/>
            <person name="Neiman D."/>
            <person name="Pearson M."/>
            <person name="Priest M."/>
            <person name="Roberts A."/>
            <person name="Saif S."/>
            <person name="Shea T."/>
            <person name="Sisk P."/>
            <person name="Sykes S."/>
            <person name="Wortman J."/>
            <person name="Nusbaum C."/>
            <person name="Birren B."/>
        </authorList>
    </citation>
    <scope>NUCLEOTIDE SEQUENCE [LARGE SCALE GENOMIC DNA]</scope>
    <source>
        <strain evidence="1 2">ATCC BAA-351</strain>
    </source>
</reference>
<keyword evidence="2" id="KW-1185">Reference proteome</keyword>
<dbReference type="EMBL" id="AJAQ01000054">
    <property type="protein sequence ID" value="EOH86310.1"/>
    <property type="molecule type" value="Genomic_DNA"/>
</dbReference>
<evidence type="ECO:0008006" key="3">
    <source>
        <dbReference type="Google" id="ProtNLM"/>
    </source>
</evidence>
<evidence type="ECO:0000313" key="1">
    <source>
        <dbReference type="EMBL" id="EOH86310.1"/>
    </source>
</evidence>